<organism evidence="1 2">
    <name type="scientific">Euphydryas editha</name>
    <name type="common">Edith's checkerspot</name>
    <dbReference type="NCBI Taxonomy" id="104508"/>
    <lineage>
        <taxon>Eukaryota</taxon>
        <taxon>Metazoa</taxon>
        <taxon>Ecdysozoa</taxon>
        <taxon>Arthropoda</taxon>
        <taxon>Hexapoda</taxon>
        <taxon>Insecta</taxon>
        <taxon>Pterygota</taxon>
        <taxon>Neoptera</taxon>
        <taxon>Endopterygota</taxon>
        <taxon>Lepidoptera</taxon>
        <taxon>Glossata</taxon>
        <taxon>Ditrysia</taxon>
        <taxon>Papilionoidea</taxon>
        <taxon>Nymphalidae</taxon>
        <taxon>Nymphalinae</taxon>
        <taxon>Euphydryas</taxon>
    </lineage>
</organism>
<keyword evidence="2" id="KW-1185">Reference proteome</keyword>
<protein>
    <submittedName>
        <fullName evidence="1">Uncharacterized protein</fullName>
    </submittedName>
</protein>
<evidence type="ECO:0000313" key="2">
    <source>
        <dbReference type="Proteomes" id="UP001153954"/>
    </source>
</evidence>
<accession>A0AAU9TWF0</accession>
<name>A0AAU9TWF0_EUPED</name>
<comment type="caution">
    <text evidence="1">The sequence shown here is derived from an EMBL/GenBank/DDBJ whole genome shotgun (WGS) entry which is preliminary data.</text>
</comment>
<evidence type="ECO:0000313" key="1">
    <source>
        <dbReference type="EMBL" id="CAH2089895.1"/>
    </source>
</evidence>
<dbReference type="Proteomes" id="UP001153954">
    <property type="component" value="Unassembled WGS sequence"/>
</dbReference>
<proteinExistence type="predicted"/>
<gene>
    <name evidence="1" type="ORF">EEDITHA_LOCUS5903</name>
</gene>
<sequence length="233" mass="26497">MIRRRNSFLAAKKPNIIWDLTNKDGEFRETPTSRPEDCLHSNGPLVKDIEILIFMFLHRNNHIGVNDITLPRVAGIMPAVAVKLFHLRIVKETVPFLTISGVKYDDELTADTDAEASGPAGSKISNITHAICCPFLPSLHPKSAKGPSHIHGLMLYVAIKLDEIIHRKEKDFTELEDLVTYYKAGYDSPVTPESTRLDVMRKIGLMDRGLRLKRYRIIFSALEYYRPRMKLAI</sequence>
<dbReference type="AlphaFoldDB" id="A0AAU9TWF0"/>
<dbReference type="EMBL" id="CAKOGL010000008">
    <property type="protein sequence ID" value="CAH2089895.1"/>
    <property type="molecule type" value="Genomic_DNA"/>
</dbReference>
<reference evidence="1" key="1">
    <citation type="submission" date="2022-03" db="EMBL/GenBank/DDBJ databases">
        <authorList>
            <person name="Tunstrom K."/>
        </authorList>
    </citation>
    <scope>NUCLEOTIDE SEQUENCE</scope>
</reference>